<proteinExistence type="predicted"/>
<dbReference type="EnsemblPlants" id="ONIVA09G15580.1">
    <property type="protein sequence ID" value="ONIVA09G15580.1"/>
    <property type="gene ID" value="ONIVA09G15580"/>
</dbReference>
<organism evidence="2">
    <name type="scientific">Oryza nivara</name>
    <name type="common">Indian wild rice</name>
    <name type="synonym">Oryza sativa f. spontanea</name>
    <dbReference type="NCBI Taxonomy" id="4536"/>
    <lineage>
        <taxon>Eukaryota</taxon>
        <taxon>Viridiplantae</taxon>
        <taxon>Streptophyta</taxon>
        <taxon>Embryophyta</taxon>
        <taxon>Tracheophyta</taxon>
        <taxon>Spermatophyta</taxon>
        <taxon>Magnoliopsida</taxon>
        <taxon>Liliopsida</taxon>
        <taxon>Poales</taxon>
        <taxon>Poaceae</taxon>
        <taxon>BOP clade</taxon>
        <taxon>Oryzoideae</taxon>
        <taxon>Oryzeae</taxon>
        <taxon>Oryzinae</taxon>
        <taxon>Oryza</taxon>
    </lineage>
</organism>
<evidence type="ECO:0000313" key="3">
    <source>
        <dbReference type="Proteomes" id="UP000006591"/>
    </source>
</evidence>
<dbReference type="STRING" id="4536.A0A0E0ILM8"/>
<name>A0A0E0ILM8_ORYNI</name>
<accession>A0A0E0ILM8</accession>
<dbReference type="eggNOG" id="ENOG502RZ4Y">
    <property type="taxonomic scope" value="Eukaryota"/>
</dbReference>
<dbReference type="PANTHER" id="PTHR33052">
    <property type="entry name" value="DUF4228 DOMAIN PROTEIN-RELATED"/>
    <property type="match status" value="1"/>
</dbReference>
<reference evidence="2" key="1">
    <citation type="submission" date="2015-04" db="UniProtKB">
        <authorList>
            <consortium name="EnsemblPlants"/>
        </authorList>
    </citation>
    <scope>IDENTIFICATION</scope>
    <source>
        <strain evidence="2">SL10</strain>
    </source>
</reference>
<evidence type="ECO:0000256" key="1">
    <source>
        <dbReference type="SAM" id="MobiDB-lite"/>
    </source>
</evidence>
<evidence type="ECO:0000313" key="2">
    <source>
        <dbReference type="EnsemblPlants" id="ONIVA09G15580.1"/>
    </source>
</evidence>
<protein>
    <submittedName>
        <fullName evidence="2">Uncharacterized protein</fullName>
    </submittedName>
</protein>
<feature type="region of interest" description="Disordered" evidence="1">
    <location>
        <begin position="118"/>
        <end position="143"/>
    </location>
</feature>
<keyword evidence="3" id="KW-1185">Reference proteome</keyword>
<feature type="region of interest" description="Disordered" evidence="1">
    <location>
        <begin position="311"/>
        <end position="336"/>
    </location>
</feature>
<reference evidence="2" key="2">
    <citation type="submission" date="2018-04" db="EMBL/GenBank/DDBJ databases">
        <title>OnivRS2 (Oryza nivara Reference Sequence Version 2).</title>
        <authorList>
            <person name="Zhang J."/>
            <person name="Kudrna D."/>
            <person name="Lee S."/>
            <person name="Talag J."/>
            <person name="Rajasekar S."/>
            <person name="Welchert J."/>
            <person name="Hsing Y.-I."/>
            <person name="Wing R.A."/>
        </authorList>
    </citation>
    <scope>NUCLEOTIDE SEQUENCE [LARGE SCALE GENOMIC DNA]</scope>
    <source>
        <strain evidence="2">SL10</strain>
    </source>
</reference>
<dbReference type="AlphaFoldDB" id="A0A0E0ILM8"/>
<feature type="compositionally biased region" description="Low complexity" evidence="1">
    <location>
        <begin position="311"/>
        <end position="321"/>
    </location>
</feature>
<feature type="region of interest" description="Disordered" evidence="1">
    <location>
        <begin position="353"/>
        <end position="373"/>
    </location>
</feature>
<dbReference type="HOGENOM" id="CLU_736463_0_0_1"/>
<dbReference type="InterPro" id="IPR025322">
    <property type="entry name" value="PADRE_dom"/>
</dbReference>
<sequence>MGCCVSRSTAAAAVERRQVVAVDATAAMVMDLDGTMARLEAPVAARVALGGDAYSCFVCGADELDYGAPARAMGDDEALQPGQLYFVLPVSALRRPLSGHDMAALAVKASAALSSIGVPTSSATRRKDDRDGAAASGKRRRTSRVAPLAVVSGIDAHATPLMAKTRKCGRRRACVRRLSITSLLQRITTPMGSCVPRSTAAAASAITTTTAAKVVFRDGSMAQFAAPGSTVRDALGGERPSSSASTCFVCFSDELRFDAPPRAMATHDALRPGQLYFVLPVSALRRPLSGQDMAALAVKAIAALGASATAAGSSSGVSSRGKNARPAGKQRPQATARVAPLVAAGADHVYGGYDSQKTVRGDRTARINGGGSIARQRTGLQRLSAISEGDE</sequence>
<dbReference type="Proteomes" id="UP000006591">
    <property type="component" value="Chromosome 9"/>
</dbReference>
<dbReference type="Gramene" id="ONIVA09G15580.1">
    <property type="protein sequence ID" value="ONIVA09G15580.1"/>
    <property type="gene ID" value="ONIVA09G15580"/>
</dbReference>
<dbReference type="Pfam" id="PF14009">
    <property type="entry name" value="PADRE"/>
    <property type="match status" value="2"/>
</dbReference>
<dbReference type="OMA" id="RAMATHD"/>